<sequence length="300" mass="33895">MSKKNNMLILIDLDGTLLDSDSKLSERNKIAVNKMIELGNYIAIATGRNYKEAKTLTKDINSSAIISSNGSHIVDWDGQTIVDNSMDKNLAKKITNILNNYNGIRYYFTSADEIITENKLSFLKKFILSSKSSERMTFFEKIKKAIKVYKHFNSMNINSAKNYQAYFDKNNFSIHKFFAIGKVEDIAKAKMELSNNLSEYLKITSSGDNNLEINSKNISKGKALEFILENTKIDPIITLAFGDSGNDVELFDKADFSVVMENSELKELHQKANLKTSSNNQNGVALVLEKIIDNENFLFN</sequence>
<dbReference type="PROSITE" id="PS01229">
    <property type="entry name" value="COF_2"/>
    <property type="match status" value="1"/>
</dbReference>
<dbReference type="SFLD" id="SFLDG01140">
    <property type="entry name" value="C2.B:_Phosphomannomutase_and_P"/>
    <property type="match status" value="1"/>
</dbReference>
<comment type="caution">
    <text evidence="1">The sequence shown here is derived from an EMBL/GenBank/DDBJ whole genome shotgun (WGS) entry which is preliminary data.</text>
</comment>
<dbReference type="NCBIfam" id="TIGR01484">
    <property type="entry name" value="HAD-SF-IIB"/>
    <property type="match status" value="1"/>
</dbReference>
<dbReference type="InterPro" id="IPR000150">
    <property type="entry name" value="Cof"/>
</dbReference>
<evidence type="ECO:0000313" key="2">
    <source>
        <dbReference type="Proteomes" id="UP000295758"/>
    </source>
</evidence>
<accession>A0A4R7EFG1</accession>
<dbReference type="PANTHER" id="PTHR10000">
    <property type="entry name" value="PHOSPHOSERINE PHOSPHATASE"/>
    <property type="match status" value="1"/>
</dbReference>
<organism evidence="1 2">
    <name type="scientific">Halanaerobium congolense</name>
    <dbReference type="NCBI Taxonomy" id="54121"/>
    <lineage>
        <taxon>Bacteria</taxon>
        <taxon>Bacillati</taxon>
        <taxon>Bacillota</taxon>
        <taxon>Clostridia</taxon>
        <taxon>Halanaerobiales</taxon>
        <taxon>Halanaerobiaceae</taxon>
        <taxon>Halanaerobium</taxon>
    </lineage>
</organism>
<dbReference type="InterPro" id="IPR023214">
    <property type="entry name" value="HAD_sf"/>
</dbReference>
<evidence type="ECO:0000313" key="1">
    <source>
        <dbReference type="EMBL" id="TDS32283.1"/>
    </source>
</evidence>
<dbReference type="EMBL" id="SOAA01000008">
    <property type="protein sequence ID" value="TDS32283.1"/>
    <property type="molecule type" value="Genomic_DNA"/>
</dbReference>
<dbReference type="InterPro" id="IPR036412">
    <property type="entry name" value="HAD-like_sf"/>
</dbReference>
<dbReference type="PANTHER" id="PTHR10000:SF8">
    <property type="entry name" value="HAD SUPERFAMILY HYDROLASE-LIKE, TYPE 3"/>
    <property type="match status" value="1"/>
</dbReference>
<dbReference type="SFLD" id="SFLDS00003">
    <property type="entry name" value="Haloacid_Dehalogenase"/>
    <property type="match status" value="1"/>
</dbReference>
<dbReference type="GO" id="GO:0005829">
    <property type="term" value="C:cytosol"/>
    <property type="evidence" value="ECO:0007669"/>
    <property type="project" value="TreeGrafter"/>
</dbReference>
<protein>
    <recommendedName>
        <fullName evidence="3">Cof subfamily of IIB subfamily of haloacid dehalogenase superfamily/HAD-superfamily hydrolase, subfamily IIB</fullName>
    </recommendedName>
</protein>
<dbReference type="Proteomes" id="UP000295758">
    <property type="component" value="Unassembled WGS sequence"/>
</dbReference>
<name>A0A4R7EFG1_9FIRM</name>
<dbReference type="Gene3D" id="3.40.50.1000">
    <property type="entry name" value="HAD superfamily/HAD-like"/>
    <property type="match status" value="1"/>
</dbReference>
<reference evidence="1 2" key="1">
    <citation type="submission" date="2019-03" db="EMBL/GenBank/DDBJ databases">
        <title>Deep subsurface shale carbon reservoir microbial communities from Ohio and West Virginia, USA.</title>
        <authorList>
            <person name="Wrighton K."/>
        </authorList>
    </citation>
    <scope>NUCLEOTIDE SEQUENCE [LARGE SCALE GENOMIC DNA]</scope>
    <source>
        <strain evidence="1 2">UTICA-S4D12</strain>
    </source>
</reference>
<dbReference type="NCBIfam" id="TIGR00099">
    <property type="entry name" value="Cof-subfamily"/>
    <property type="match status" value="1"/>
</dbReference>
<evidence type="ECO:0008006" key="3">
    <source>
        <dbReference type="Google" id="ProtNLM"/>
    </source>
</evidence>
<dbReference type="Gene3D" id="3.30.1240.10">
    <property type="match status" value="1"/>
</dbReference>
<dbReference type="GO" id="GO:0000287">
    <property type="term" value="F:magnesium ion binding"/>
    <property type="evidence" value="ECO:0007669"/>
    <property type="project" value="TreeGrafter"/>
</dbReference>
<dbReference type="AlphaFoldDB" id="A0A4R7EFG1"/>
<dbReference type="InterPro" id="IPR006379">
    <property type="entry name" value="HAD-SF_hydro_IIB"/>
</dbReference>
<dbReference type="SUPFAM" id="SSF56784">
    <property type="entry name" value="HAD-like"/>
    <property type="match status" value="1"/>
</dbReference>
<dbReference type="Pfam" id="PF08282">
    <property type="entry name" value="Hydrolase_3"/>
    <property type="match status" value="1"/>
</dbReference>
<dbReference type="GO" id="GO:0016791">
    <property type="term" value="F:phosphatase activity"/>
    <property type="evidence" value="ECO:0007669"/>
    <property type="project" value="UniProtKB-ARBA"/>
</dbReference>
<proteinExistence type="predicted"/>
<dbReference type="RefSeq" id="WP_166635482.1">
    <property type="nucleotide sequence ID" value="NZ_SOAA01000008.1"/>
</dbReference>
<gene>
    <name evidence="1" type="ORF">BY453_10876</name>
</gene>